<organism evidence="3 4">
    <name type="scientific">Skeletonema marinoi</name>
    <dbReference type="NCBI Taxonomy" id="267567"/>
    <lineage>
        <taxon>Eukaryota</taxon>
        <taxon>Sar</taxon>
        <taxon>Stramenopiles</taxon>
        <taxon>Ochrophyta</taxon>
        <taxon>Bacillariophyta</taxon>
        <taxon>Coscinodiscophyceae</taxon>
        <taxon>Thalassiosirophycidae</taxon>
        <taxon>Thalassiosirales</taxon>
        <taxon>Skeletonemataceae</taxon>
        <taxon>Skeletonema</taxon>
        <taxon>Skeletonema marinoi-dohrnii complex</taxon>
    </lineage>
</organism>
<sequence>MLASSDNIKNFLAHIAVHMKRPLGWRLAAIVEPSQSEANTLNMKSEDICSVMQSYLVWRRSSMLVSLPIMFYATLSGFLEMNRFREEEYDVLKEYGLASVVTFIYAVPSIADAVLFLGAIGAHTRWHEWHYTSRVLKYGWLVSTLLPLIPVFVPFGVFVSKTYKDKVFEECRQGQGFFDDYIVSSCDDFFQGTISTLKMTMAFYYGIKILPLILTFPSSCVRAALRIRGLIPDSSFSSWMISIAAPFQSMLILVSLIFLIQMAGNVCLVIAALLLCLSPWMYVIRLNLYVSISSDEREKQIDKNQNIMSCMYYGAIILLVVWAHTETLLGQPLIGPHSEEYTENPVMTYNYFFQLVFESFGRLLLTTVVFGDALLCMTVKNFQHNQCRIQHGATWQRVRETFKSLEYITQPKQNNDEADTDTAEQAEHPQALGNFQA</sequence>
<feature type="transmembrane region" description="Helical" evidence="2">
    <location>
        <begin position="202"/>
        <end position="225"/>
    </location>
</feature>
<feature type="transmembrane region" description="Helical" evidence="2">
    <location>
        <begin position="237"/>
        <end position="262"/>
    </location>
</feature>
<feature type="transmembrane region" description="Helical" evidence="2">
    <location>
        <begin position="268"/>
        <end position="290"/>
    </location>
</feature>
<evidence type="ECO:0000313" key="3">
    <source>
        <dbReference type="EMBL" id="KAK1740095.1"/>
    </source>
</evidence>
<comment type="caution">
    <text evidence="3">The sequence shown here is derived from an EMBL/GenBank/DDBJ whole genome shotgun (WGS) entry which is preliminary data.</text>
</comment>
<proteinExistence type="predicted"/>
<evidence type="ECO:0000313" key="4">
    <source>
        <dbReference type="Proteomes" id="UP001224775"/>
    </source>
</evidence>
<dbReference type="AlphaFoldDB" id="A0AAD8Y6N6"/>
<evidence type="ECO:0000256" key="2">
    <source>
        <dbReference type="SAM" id="Phobius"/>
    </source>
</evidence>
<feature type="region of interest" description="Disordered" evidence="1">
    <location>
        <begin position="409"/>
        <end position="437"/>
    </location>
</feature>
<feature type="transmembrane region" description="Helical" evidence="2">
    <location>
        <begin position="351"/>
        <end position="375"/>
    </location>
</feature>
<dbReference type="EMBL" id="JATAAI010000016">
    <property type="protein sequence ID" value="KAK1740095.1"/>
    <property type="molecule type" value="Genomic_DNA"/>
</dbReference>
<keyword evidence="4" id="KW-1185">Reference proteome</keyword>
<keyword evidence="2" id="KW-0812">Transmembrane</keyword>
<feature type="transmembrane region" description="Helical" evidence="2">
    <location>
        <begin position="62"/>
        <end position="79"/>
    </location>
</feature>
<accession>A0AAD8Y6N6</accession>
<gene>
    <name evidence="3" type="ORF">QTG54_009045</name>
</gene>
<keyword evidence="2" id="KW-1133">Transmembrane helix</keyword>
<name>A0AAD8Y6N6_9STRA</name>
<feature type="transmembrane region" description="Helical" evidence="2">
    <location>
        <begin position="95"/>
        <end position="117"/>
    </location>
</feature>
<evidence type="ECO:0000256" key="1">
    <source>
        <dbReference type="SAM" id="MobiDB-lite"/>
    </source>
</evidence>
<dbReference type="Proteomes" id="UP001224775">
    <property type="component" value="Unassembled WGS sequence"/>
</dbReference>
<reference evidence="3" key="1">
    <citation type="submission" date="2023-06" db="EMBL/GenBank/DDBJ databases">
        <title>Survivors Of The Sea: Transcriptome response of Skeletonema marinoi to long-term dormancy.</title>
        <authorList>
            <person name="Pinder M.I.M."/>
            <person name="Kourtchenko O."/>
            <person name="Robertson E.K."/>
            <person name="Larsson T."/>
            <person name="Maumus F."/>
            <person name="Osuna-Cruz C.M."/>
            <person name="Vancaester E."/>
            <person name="Stenow R."/>
            <person name="Vandepoele K."/>
            <person name="Ploug H."/>
            <person name="Bruchert V."/>
            <person name="Godhe A."/>
            <person name="Topel M."/>
        </authorList>
    </citation>
    <scope>NUCLEOTIDE SEQUENCE</scope>
    <source>
        <strain evidence="3">R05AC</strain>
    </source>
</reference>
<feature type="transmembrane region" description="Helical" evidence="2">
    <location>
        <begin position="311"/>
        <end position="331"/>
    </location>
</feature>
<feature type="transmembrane region" description="Helical" evidence="2">
    <location>
        <begin position="138"/>
        <end position="159"/>
    </location>
</feature>
<protein>
    <submittedName>
        <fullName evidence="3">Uncharacterized protein</fullName>
    </submittedName>
</protein>
<keyword evidence="2" id="KW-0472">Membrane</keyword>